<name>A0A372NWF2_9SPHI</name>
<evidence type="ECO:0000313" key="1">
    <source>
        <dbReference type="EMBL" id="RFZ94430.1"/>
    </source>
</evidence>
<proteinExistence type="predicted"/>
<keyword evidence="2" id="KW-1185">Reference proteome</keyword>
<dbReference type="RefSeq" id="WP_117389993.1">
    <property type="nucleotide sequence ID" value="NZ_QWDC01000001.1"/>
</dbReference>
<sequence>MGKKEVDYQTNLYLYELRNLAKEHGFKPEEQWELSMETVAGKADVQHNFFPTNIAKITPDILLQVLHSVKAQLNLSLTEDEQSTNSKRIALDELSYLVAHNPKRPRK</sequence>
<dbReference type="AlphaFoldDB" id="A0A372NWF2"/>
<accession>A0A372NWF2</accession>
<dbReference type="OrthoDB" id="799018at2"/>
<evidence type="ECO:0000313" key="2">
    <source>
        <dbReference type="Proteomes" id="UP000264217"/>
    </source>
</evidence>
<dbReference type="Proteomes" id="UP000264217">
    <property type="component" value="Unassembled WGS sequence"/>
</dbReference>
<comment type="caution">
    <text evidence="1">The sequence shown here is derived from an EMBL/GenBank/DDBJ whole genome shotgun (WGS) entry which is preliminary data.</text>
</comment>
<gene>
    <name evidence="1" type="ORF">D0C36_02445</name>
</gene>
<protein>
    <submittedName>
        <fullName evidence="1">Uncharacterized protein</fullName>
    </submittedName>
</protein>
<organism evidence="1 2">
    <name type="scientific">Mucilaginibacter conchicola</name>
    <dbReference type="NCBI Taxonomy" id="2303333"/>
    <lineage>
        <taxon>Bacteria</taxon>
        <taxon>Pseudomonadati</taxon>
        <taxon>Bacteroidota</taxon>
        <taxon>Sphingobacteriia</taxon>
        <taxon>Sphingobacteriales</taxon>
        <taxon>Sphingobacteriaceae</taxon>
        <taxon>Mucilaginibacter</taxon>
    </lineage>
</organism>
<reference evidence="1 2" key="1">
    <citation type="submission" date="2018-08" db="EMBL/GenBank/DDBJ databases">
        <title>Mucilaginibacter sp. MYSH2.</title>
        <authorList>
            <person name="Seo T."/>
        </authorList>
    </citation>
    <scope>NUCLEOTIDE SEQUENCE [LARGE SCALE GENOMIC DNA]</scope>
    <source>
        <strain evidence="1 2">MYSH2</strain>
    </source>
</reference>
<dbReference type="EMBL" id="QWDC01000001">
    <property type="protein sequence ID" value="RFZ94430.1"/>
    <property type="molecule type" value="Genomic_DNA"/>
</dbReference>